<dbReference type="OrthoDB" id="3399180at2"/>
<dbReference type="InterPro" id="IPR027417">
    <property type="entry name" value="P-loop_NTPase"/>
</dbReference>
<evidence type="ECO:0000256" key="2">
    <source>
        <dbReference type="ARBA" id="ARBA00022679"/>
    </source>
</evidence>
<comment type="similarity">
    <text evidence="1">Belongs to the sulfotransferase 1 family.</text>
</comment>
<evidence type="ECO:0000313" key="4">
    <source>
        <dbReference type="EMBL" id="TCJ18482.1"/>
    </source>
</evidence>
<proteinExistence type="inferred from homology"/>
<evidence type="ECO:0000259" key="3">
    <source>
        <dbReference type="Pfam" id="PF00685"/>
    </source>
</evidence>
<comment type="caution">
    <text evidence="4">The sequence shown here is derived from an EMBL/GenBank/DDBJ whole genome shotgun (WGS) entry which is preliminary data.</text>
</comment>
<organism evidence="4 5">
    <name type="scientific">Rubrobacter taiwanensis</name>
    <dbReference type="NCBI Taxonomy" id="185139"/>
    <lineage>
        <taxon>Bacteria</taxon>
        <taxon>Bacillati</taxon>
        <taxon>Actinomycetota</taxon>
        <taxon>Rubrobacteria</taxon>
        <taxon>Rubrobacterales</taxon>
        <taxon>Rubrobacteraceae</taxon>
        <taxon>Rubrobacter</taxon>
    </lineage>
</organism>
<dbReference type="InterPro" id="IPR000863">
    <property type="entry name" value="Sulfotransferase_dom"/>
</dbReference>
<dbReference type="Gene3D" id="3.40.50.300">
    <property type="entry name" value="P-loop containing nucleotide triphosphate hydrolases"/>
    <property type="match status" value="1"/>
</dbReference>
<dbReference type="RefSeq" id="WP_132689696.1">
    <property type="nucleotide sequence ID" value="NZ_SKBU01000011.1"/>
</dbReference>
<dbReference type="GO" id="GO:0008146">
    <property type="term" value="F:sulfotransferase activity"/>
    <property type="evidence" value="ECO:0007669"/>
    <property type="project" value="InterPro"/>
</dbReference>
<dbReference type="SUPFAM" id="SSF52540">
    <property type="entry name" value="P-loop containing nucleoside triphosphate hydrolases"/>
    <property type="match status" value="1"/>
</dbReference>
<protein>
    <submittedName>
        <fullName evidence="4">Sulfotransferase domain-containing protein</fullName>
    </submittedName>
</protein>
<dbReference type="AlphaFoldDB" id="A0A4V2NWS8"/>
<dbReference type="PANTHER" id="PTHR11783">
    <property type="entry name" value="SULFOTRANSFERASE SULT"/>
    <property type="match status" value="1"/>
</dbReference>
<feature type="domain" description="Sulfotransferase" evidence="3">
    <location>
        <begin position="26"/>
        <end position="277"/>
    </location>
</feature>
<reference evidence="4 5" key="1">
    <citation type="submission" date="2019-03" db="EMBL/GenBank/DDBJ databases">
        <title>Whole genome sequence of a novel Rubrobacter taiwanensis strain, isolated from Yellowstone National Park.</title>
        <authorList>
            <person name="Freed S."/>
            <person name="Ramaley R.F."/>
            <person name="Kyndt J.A."/>
        </authorList>
    </citation>
    <scope>NUCLEOTIDE SEQUENCE [LARGE SCALE GENOMIC DNA]</scope>
    <source>
        <strain evidence="4 5">Yellowstone</strain>
    </source>
</reference>
<keyword evidence="2 4" id="KW-0808">Transferase</keyword>
<keyword evidence="5" id="KW-1185">Reference proteome</keyword>
<accession>A0A4V2NWS8</accession>
<dbReference type="EMBL" id="SKBU01000011">
    <property type="protein sequence ID" value="TCJ18482.1"/>
    <property type="molecule type" value="Genomic_DNA"/>
</dbReference>
<evidence type="ECO:0000313" key="5">
    <source>
        <dbReference type="Proteomes" id="UP000295244"/>
    </source>
</evidence>
<gene>
    <name evidence="4" type="ORF">E0L93_05685</name>
</gene>
<evidence type="ECO:0000256" key="1">
    <source>
        <dbReference type="ARBA" id="ARBA00005771"/>
    </source>
</evidence>
<sequence length="303" mass="34534">MRPQQRIYRSATTDGTRWAAYKHRPGDIFICTPPKCGTTWMQTIVASLLWPDGDFPGVVMEVGPWFDGLIYDFDELLARLEAQTHRRYIKTHTPADGIPIFDTASYIVVGRDGRDAFVSLANHMARMRADVRGRLDARAAAQGVPKMMEFRGDIHEFFERWLSDTPLLHHIASWWDLRGEPNVLLVHYNDLKADLDREMRRVAAFLKIDVSASLWPEVVKRCTFESMRANPDRVGDFGSLFEGGAGAFLFKGTNGRWRKMLTEAELRRYRHRVEELLTPEAACWLEHGSRSGIVPSSMPAGDP</sequence>
<dbReference type="Proteomes" id="UP000295244">
    <property type="component" value="Unassembled WGS sequence"/>
</dbReference>
<name>A0A4V2NWS8_9ACTN</name>
<dbReference type="Pfam" id="PF00685">
    <property type="entry name" value="Sulfotransfer_1"/>
    <property type="match status" value="1"/>
</dbReference>